<evidence type="ECO:0000259" key="4">
    <source>
        <dbReference type="Pfam" id="PF07859"/>
    </source>
</evidence>
<dbReference type="PANTHER" id="PTHR48081:SF8">
    <property type="entry name" value="ALPHA_BETA HYDROLASE FOLD-3 DOMAIN-CONTAINING PROTEIN-RELATED"/>
    <property type="match status" value="1"/>
</dbReference>
<name>A0A285L2P3_9NOCA</name>
<dbReference type="Gene3D" id="3.40.50.1820">
    <property type="entry name" value="alpha/beta hydrolase"/>
    <property type="match status" value="1"/>
</dbReference>
<protein>
    <submittedName>
        <fullName evidence="5">Acetyl esterase</fullName>
    </submittedName>
</protein>
<gene>
    <name evidence="5" type="ORF">SAMN04244553_1516</name>
</gene>
<evidence type="ECO:0000313" key="5">
    <source>
        <dbReference type="EMBL" id="SNY79174.1"/>
    </source>
</evidence>
<keyword evidence="2" id="KW-0378">Hydrolase</keyword>
<dbReference type="PANTHER" id="PTHR48081">
    <property type="entry name" value="AB HYDROLASE SUPERFAMILY PROTEIN C4A8.06C"/>
    <property type="match status" value="1"/>
</dbReference>
<evidence type="ECO:0000256" key="2">
    <source>
        <dbReference type="ARBA" id="ARBA00022801"/>
    </source>
</evidence>
<evidence type="ECO:0000256" key="3">
    <source>
        <dbReference type="SAM" id="MobiDB-lite"/>
    </source>
</evidence>
<dbReference type="Proteomes" id="UP000219565">
    <property type="component" value="Unassembled WGS sequence"/>
</dbReference>
<sequence>MPVDPVNPVPAVPRATRMAAAAVRGLLRLPHRTKRALAGPAIHRDGNELDLDAQLLLRITRALPRPEPDPVRLRTQARRMAAIGAGRRAPVRVDDTTVAGFAGPLRARFYDPGAADALLVYFHGGGWVIGDLDTHDGLCRTLAHTAGIRVVAVDYRLAPEHPYPAAIDDAAAAFRDIVGRADEFGVAPERVGVGGDSAGGHLAAVLCQRMRREGGPAPLLQLLIYPPTDLTGKAESRKTFAEGFALTKADIDFFDRCFLPPDLDRTQPDVSPLRAETTAGLPRAVVITAGFDPLRDEGEAYAHRLRTDGVPVVLRRFDGYMHGFVNNALAFGPAVHEVAALLADDLPRASDISTDPGTGGGRDRAAMGPSSS</sequence>
<feature type="domain" description="Alpha/beta hydrolase fold-3" evidence="4">
    <location>
        <begin position="119"/>
        <end position="325"/>
    </location>
</feature>
<accession>A0A285L2P3</accession>
<evidence type="ECO:0000313" key="6">
    <source>
        <dbReference type="Proteomes" id="UP000219565"/>
    </source>
</evidence>
<dbReference type="SUPFAM" id="SSF53474">
    <property type="entry name" value="alpha/beta-Hydrolases"/>
    <property type="match status" value="1"/>
</dbReference>
<dbReference type="PROSITE" id="PS01173">
    <property type="entry name" value="LIPASE_GDXG_HIS"/>
    <property type="match status" value="1"/>
</dbReference>
<dbReference type="InterPro" id="IPR002168">
    <property type="entry name" value="Lipase_GDXG_HIS_AS"/>
</dbReference>
<dbReference type="InterPro" id="IPR029058">
    <property type="entry name" value="AB_hydrolase_fold"/>
</dbReference>
<dbReference type="InterPro" id="IPR013094">
    <property type="entry name" value="AB_hydrolase_3"/>
</dbReference>
<dbReference type="GO" id="GO:0016787">
    <property type="term" value="F:hydrolase activity"/>
    <property type="evidence" value="ECO:0007669"/>
    <property type="project" value="UniProtKB-KW"/>
</dbReference>
<evidence type="ECO:0000256" key="1">
    <source>
        <dbReference type="ARBA" id="ARBA00010515"/>
    </source>
</evidence>
<proteinExistence type="inferred from homology"/>
<comment type="similarity">
    <text evidence="1">Belongs to the 'GDXG' lipolytic enzyme family.</text>
</comment>
<dbReference type="EMBL" id="OBEG01000001">
    <property type="protein sequence ID" value="SNY79174.1"/>
    <property type="molecule type" value="Genomic_DNA"/>
</dbReference>
<dbReference type="OrthoDB" id="3181909at2"/>
<keyword evidence="6" id="KW-1185">Reference proteome</keyword>
<dbReference type="InterPro" id="IPR050300">
    <property type="entry name" value="GDXG_lipolytic_enzyme"/>
</dbReference>
<dbReference type="Pfam" id="PF07859">
    <property type="entry name" value="Abhydrolase_3"/>
    <property type="match status" value="1"/>
</dbReference>
<reference evidence="5 6" key="1">
    <citation type="submission" date="2017-09" db="EMBL/GenBank/DDBJ databases">
        <authorList>
            <person name="Ehlers B."/>
            <person name="Leendertz F.H."/>
        </authorList>
    </citation>
    <scope>NUCLEOTIDE SEQUENCE [LARGE SCALE GENOMIC DNA]</scope>
    <source>
        <strain evidence="5 6">DSM 45537</strain>
    </source>
</reference>
<dbReference type="STRING" id="1379680.GCA_001612615_06222"/>
<organism evidence="5 6">
    <name type="scientific">Nocardia amikacinitolerans</name>
    <dbReference type="NCBI Taxonomy" id="756689"/>
    <lineage>
        <taxon>Bacteria</taxon>
        <taxon>Bacillati</taxon>
        <taxon>Actinomycetota</taxon>
        <taxon>Actinomycetes</taxon>
        <taxon>Mycobacteriales</taxon>
        <taxon>Nocardiaceae</taxon>
        <taxon>Nocardia</taxon>
    </lineage>
</organism>
<dbReference type="RefSeq" id="WP_097244194.1">
    <property type="nucleotide sequence ID" value="NZ_OBEG01000001.1"/>
</dbReference>
<dbReference type="AlphaFoldDB" id="A0A285L2P3"/>
<feature type="region of interest" description="Disordered" evidence="3">
    <location>
        <begin position="349"/>
        <end position="372"/>
    </location>
</feature>